<protein>
    <submittedName>
        <fullName evidence="2">Uncharacterized protein</fullName>
    </submittedName>
</protein>
<name>A0AAP0ENF2_9MAGN</name>
<dbReference type="AlphaFoldDB" id="A0AAP0ENF2"/>
<reference evidence="2 3" key="1">
    <citation type="submission" date="2024-01" db="EMBL/GenBank/DDBJ databases">
        <title>Genome assemblies of Stephania.</title>
        <authorList>
            <person name="Yang L."/>
        </authorList>
    </citation>
    <scope>NUCLEOTIDE SEQUENCE [LARGE SCALE GENOMIC DNA]</scope>
    <source>
        <strain evidence="2">JXDWG</strain>
        <tissue evidence="2">Leaf</tissue>
    </source>
</reference>
<dbReference type="EMBL" id="JBBNAG010000011">
    <property type="protein sequence ID" value="KAK9095330.1"/>
    <property type="molecule type" value="Genomic_DNA"/>
</dbReference>
<keyword evidence="1" id="KW-0472">Membrane</keyword>
<keyword evidence="1" id="KW-1133">Transmembrane helix</keyword>
<sequence>MSVSGGGIIPNFGTGIHPVDMSVSGGGINPDFGTGIHPVDMSVSGGGIIPNFGTGIHPVDMSVSGEGINPDLARHSSDNGCNRWPRGLGLAVKEDPPITKGHGRGANNISSLIIEIKRGGRYYKVASKNRGCEKRKINSQKNKLTSLALRFGIGDARRPADHQGSWTLSEQHQQLDDRDVSRFRPGISHVVLWIIVVAFIIMFSAVGLAVWYWRCKKTRRSPRVVDRCKKTADHQVVMDVKLTTSAA</sequence>
<feature type="transmembrane region" description="Helical" evidence="1">
    <location>
        <begin position="190"/>
        <end position="213"/>
    </location>
</feature>
<keyword evidence="3" id="KW-1185">Reference proteome</keyword>
<proteinExistence type="predicted"/>
<organism evidence="2 3">
    <name type="scientific">Stephania cephalantha</name>
    <dbReference type="NCBI Taxonomy" id="152367"/>
    <lineage>
        <taxon>Eukaryota</taxon>
        <taxon>Viridiplantae</taxon>
        <taxon>Streptophyta</taxon>
        <taxon>Embryophyta</taxon>
        <taxon>Tracheophyta</taxon>
        <taxon>Spermatophyta</taxon>
        <taxon>Magnoliopsida</taxon>
        <taxon>Ranunculales</taxon>
        <taxon>Menispermaceae</taxon>
        <taxon>Menispermoideae</taxon>
        <taxon>Cissampelideae</taxon>
        <taxon>Stephania</taxon>
    </lineage>
</organism>
<evidence type="ECO:0000313" key="2">
    <source>
        <dbReference type="EMBL" id="KAK9095330.1"/>
    </source>
</evidence>
<evidence type="ECO:0000256" key="1">
    <source>
        <dbReference type="SAM" id="Phobius"/>
    </source>
</evidence>
<evidence type="ECO:0000313" key="3">
    <source>
        <dbReference type="Proteomes" id="UP001419268"/>
    </source>
</evidence>
<accession>A0AAP0ENF2</accession>
<gene>
    <name evidence="2" type="ORF">Scep_026799</name>
</gene>
<dbReference type="Proteomes" id="UP001419268">
    <property type="component" value="Unassembled WGS sequence"/>
</dbReference>
<comment type="caution">
    <text evidence="2">The sequence shown here is derived from an EMBL/GenBank/DDBJ whole genome shotgun (WGS) entry which is preliminary data.</text>
</comment>
<keyword evidence="1" id="KW-0812">Transmembrane</keyword>